<accession>A0ABU2LYD4</accession>
<feature type="region of interest" description="Disordered" evidence="1">
    <location>
        <begin position="225"/>
        <end position="262"/>
    </location>
</feature>
<proteinExistence type="predicted"/>
<dbReference type="Gene3D" id="3.40.50.1460">
    <property type="match status" value="1"/>
</dbReference>
<sequence length="620" mass="66402">MSGEGKGPPDPAQSAGVLIGVRRYSRLEPLPAVANNCRALHSAFTDPRVWGLAEDERCRTVLDPRSPDELIEPVIRAAKLARDTLVVYYAGHGVIDPHDLTLHLTLPDSRPDGPHTAVPYEWLRRAIIEHSRARRRIVVLDCCFSGRALGTGMSDAASLRTVASVEDTYLLTSAAENVRALSVPGERFTAFTGELVDVLTNGVPDGPELLSLDDVYRQVHDALLAKGRPEPQRQDRNQAGARPFVRNQARLPAPPQPPPSFWRRRRTGLVVAAGTALVLTSALALRWGAGPDQQRAGACSPAATLLGHSDALDTTEHRGRDVEGLSALAPTEGDRALVLGDNTPALLYEVALGGPELEGLEIENVTTLVDEDGAPHQGEEFDGEGLVVEGETVLVASESDAGPSLTRFRLADGRAVASLPVPDNFRPNVNMESLTVTPDGGSLYLGLETPLPVDDTYRGQNMLRVQRYTGSRGGDYRLAGQFGYQSDSGLSLVELAALGDEEFLALERGYVAGVGNTVRVYHVSFAGLTDVSGIESLGDAPSDVFPVKTLLVDLGDCPASGAVAKQEQINPLLDNVESMALGREVVDGEHAGRHLLHLVSDNNGSPRQTTRFYALAVRLP</sequence>
<evidence type="ECO:0000313" key="4">
    <source>
        <dbReference type="EMBL" id="MDT0322607.1"/>
    </source>
</evidence>
<evidence type="ECO:0000259" key="3">
    <source>
        <dbReference type="Pfam" id="PF13449"/>
    </source>
</evidence>
<dbReference type="Pfam" id="PF00656">
    <property type="entry name" value="Peptidase_C14"/>
    <property type="match status" value="1"/>
</dbReference>
<dbReference type="NCBIfam" id="NF047832">
    <property type="entry name" value="caspase_w_EACC1"/>
    <property type="match status" value="1"/>
</dbReference>
<evidence type="ECO:0000256" key="1">
    <source>
        <dbReference type="SAM" id="MobiDB-lite"/>
    </source>
</evidence>
<gene>
    <name evidence="4" type="ORF">RNC47_30260</name>
</gene>
<feature type="compositionally biased region" description="Basic and acidic residues" evidence="1">
    <location>
        <begin position="227"/>
        <end position="236"/>
    </location>
</feature>
<feature type="domain" description="Peptidase C14 caspase" evidence="2">
    <location>
        <begin position="17"/>
        <end position="223"/>
    </location>
</feature>
<evidence type="ECO:0000313" key="5">
    <source>
        <dbReference type="Proteomes" id="UP001183420"/>
    </source>
</evidence>
<dbReference type="InterPro" id="IPR029030">
    <property type="entry name" value="Caspase-like_dom_sf"/>
</dbReference>
<comment type="caution">
    <text evidence="4">The sequence shown here is derived from an EMBL/GenBank/DDBJ whole genome shotgun (WGS) entry which is preliminary data.</text>
</comment>
<dbReference type="PANTHER" id="PTHR37957">
    <property type="entry name" value="BLR7070 PROTEIN"/>
    <property type="match status" value="1"/>
</dbReference>
<protein>
    <submittedName>
        <fullName evidence="4">Esterase-like activity of phytase family protein</fullName>
    </submittedName>
</protein>
<keyword evidence="5" id="KW-1185">Reference proteome</keyword>
<dbReference type="EMBL" id="JAVREM010000067">
    <property type="protein sequence ID" value="MDT0322607.1"/>
    <property type="molecule type" value="Genomic_DNA"/>
</dbReference>
<name>A0ABU2LYD4_9ACTN</name>
<dbReference type="Pfam" id="PF13449">
    <property type="entry name" value="Phytase-like"/>
    <property type="match status" value="1"/>
</dbReference>
<organism evidence="4 5">
    <name type="scientific">Streptomyces millisiae</name>
    <dbReference type="NCBI Taxonomy" id="3075542"/>
    <lineage>
        <taxon>Bacteria</taxon>
        <taxon>Bacillati</taxon>
        <taxon>Actinomycetota</taxon>
        <taxon>Actinomycetes</taxon>
        <taxon>Kitasatosporales</taxon>
        <taxon>Streptomycetaceae</taxon>
        <taxon>Streptomyces</taxon>
    </lineage>
</organism>
<evidence type="ECO:0000259" key="2">
    <source>
        <dbReference type="Pfam" id="PF00656"/>
    </source>
</evidence>
<feature type="domain" description="Phytase-like" evidence="3">
    <location>
        <begin position="322"/>
        <end position="604"/>
    </location>
</feature>
<dbReference type="InterPro" id="IPR027372">
    <property type="entry name" value="Phytase-like_dom"/>
</dbReference>
<dbReference type="PANTHER" id="PTHR37957:SF1">
    <property type="entry name" value="PHYTASE-LIKE DOMAIN-CONTAINING PROTEIN"/>
    <property type="match status" value="1"/>
</dbReference>
<dbReference type="InterPro" id="IPR011600">
    <property type="entry name" value="Pept_C14_caspase"/>
</dbReference>
<reference evidence="5" key="1">
    <citation type="submission" date="2023-07" db="EMBL/GenBank/DDBJ databases">
        <title>30 novel species of actinomycetes from the DSMZ collection.</title>
        <authorList>
            <person name="Nouioui I."/>
        </authorList>
    </citation>
    <scope>NUCLEOTIDE SEQUENCE [LARGE SCALE GENOMIC DNA]</scope>
    <source>
        <strain evidence="5">DSM 44918</strain>
    </source>
</reference>
<dbReference type="SUPFAM" id="SSF52129">
    <property type="entry name" value="Caspase-like"/>
    <property type="match status" value="1"/>
</dbReference>
<dbReference type="Proteomes" id="UP001183420">
    <property type="component" value="Unassembled WGS sequence"/>
</dbReference>
<dbReference type="RefSeq" id="WP_311603308.1">
    <property type="nucleotide sequence ID" value="NZ_JAVREM010000067.1"/>
</dbReference>